<evidence type="ECO:0000256" key="1">
    <source>
        <dbReference type="SAM" id="Coils"/>
    </source>
</evidence>
<evidence type="ECO:0000256" key="2">
    <source>
        <dbReference type="SAM" id="MobiDB-lite"/>
    </source>
</evidence>
<keyword evidence="1" id="KW-0175">Coiled coil</keyword>
<organism evidence="3 4">
    <name type="scientific">Photinus pyralis</name>
    <name type="common">Common eastern firefly</name>
    <name type="synonym">Lampyris pyralis</name>
    <dbReference type="NCBI Taxonomy" id="7054"/>
    <lineage>
        <taxon>Eukaryota</taxon>
        <taxon>Metazoa</taxon>
        <taxon>Ecdysozoa</taxon>
        <taxon>Arthropoda</taxon>
        <taxon>Hexapoda</taxon>
        <taxon>Insecta</taxon>
        <taxon>Pterygota</taxon>
        <taxon>Neoptera</taxon>
        <taxon>Endopterygota</taxon>
        <taxon>Coleoptera</taxon>
        <taxon>Polyphaga</taxon>
        <taxon>Elateriformia</taxon>
        <taxon>Elateroidea</taxon>
        <taxon>Lampyridae</taxon>
        <taxon>Lampyrinae</taxon>
        <taxon>Photinus</taxon>
    </lineage>
</organism>
<evidence type="ECO:0000313" key="3">
    <source>
        <dbReference type="EMBL" id="KAB0796054.1"/>
    </source>
</evidence>
<comment type="caution">
    <text evidence="3">The sequence shown here is derived from an EMBL/GenBank/DDBJ whole genome shotgun (WGS) entry which is preliminary data.</text>
</comment>
<protein>
    <submittedName>
        <fullName evidence="3">Uncharacterized protein</fullName>
    </submittedName>
</protein>
<feature type="compositionally biased region" description="Polar residues" evidence="2">
    <location>
        <begin position="501"/>
        <end position="516"/>
    </location>
</feature>
<reference evidence="3 4" key="1">
    <citation type="journal article" date="2018" name="Elife">
        <title>Firefly genomes illuminate parallel origins of bioluminescence in beetles.</title>
        <authorList>
            <person name="Fallon T.R."/>
            <person name="Lower S.E."/>
            <person name="Chang C.H."/>
            <person name="Bessho-Uehara M."/>
            <person name="Martin G.J."/>
            <person name="Bewick A.J."/>
            <person name="Behringer M."/>
            <person name="Debat H.J."/>
            <person name="Wong I."/>
            <person name="Day J.C."/>
            <person name="Suvorov A."/>
            <person name="Silva C.J."/>
            <person name="Stanger-Hall K.F."/>
            <person name="Hall D.W."/>
            <person name="Schmitz R.J."/>
            <person name="Nelson D.R."/>
            <person name="Lewis S.M."/>
            <person name="Shigenobu S."/>
            <person name="Bybee S.M."/>
            <person name="Larracuente A.M."/>
            <person name="Oba Y."/>
            <person name="Weng J.K."/>
        </authorList>
    </citation>
    <scope>NUCLEOTIDE SEQUENCE [LARGE SCALE GENOMIC DNA]</scope>
    <source>
        <strain evidence="3">1611_PpyrPB1</strain>
        <tissue evidence="3">Whole body</tissue>
    </source>
</reference>
<dbReference type="InParanoid" id="A0A5N4AFG2"/>
<feature type="coiled-coil region" evidence="1">
    <location>
        <begin position="424"/>
        <end position="452"/>
    </location>
</feature>
<feature type="region of interest" description="Disordered" evidence="2">
    <location>
        <begin position="486"/>
        <end position="582"/>
    </location>
</feature>
<keyword evidence="4" id="KW-1185">Reference proteome</keyword>
<proteinExistence type="predicted"/>
<evidence type="ECO:0000313" key="4">
    <source>
        <dbReference type="Proteomes" id="UP000327044"/>
    </source>
</evidence>
<dbReference type="AlphaFoldDB" id="A0A5N4AFG2"/>
<gene>
    <name evidence="3" type="ORF">PPYR_10115</name>
</gene>
<dbReference type="EMBL" id="VVIM01000007">
    <property type="protein sequence ID" value="KAB0796054.1"/>
    <property type="molecule type" value="Genomic_DNA"/>
</dbReference>
<dbReference type="Proteomes" id="UP000327044">
    <property type="component" value="Unassembled WGS sequence"/>
</dbReference>
<sequence>MDICVDNGDLEEEIQWGLNYRQEKSKIRTVALWPKKSPINLQAMWHKYQVTKQINELELLKRQTYSSGPPKSLRFGPVSKSLKRDRAGFTKKQYINYLATPHRYVSQPEPNPIVALRKKLKPQKCSARLIELARPTKTRVYNTWNDYWHQLPAEVIERLDALLRTDHTLDPTYARCCFKELDRKKKKQKRALERKRKKKKKRGSNEKWLKDEIELTADLMVSFLEHDPLVTLSYKQTLISDVIVNQLVNQRHLKRKPMRNSANLGQRSIVDVVDQLSVWMDSVARYIDVQYVDSLEEIAPKDSFESMLYVGEGEGEGEDSWKRFKLPPLPPLPDFADLPSITKATLDQSEAGDTSEIEAYSLGGGESYDEGDKTAGEDETEIGKTEDFENLSAELLSILENSGVDFNEPIDQANLPGVTYRDVYEKIESLHNEEKREQKRAKQEVVENAIIEWAKASEPEKVGDRMIKKIRSKADVISECLGEERGKFGADGSAAERSAEKTSAGSDDTKTGSSALHQDKISLSMAGEESELSGANVPPLYGEKTSDTDNDLTSDFSEISDPQAWAGESKSYEDGGLSEKGVGMVDKKSSAASEKGPTLEIVPADQVVEIMGVKTDIPLVIPKHKPSKVFEHAPDTICCLTLKVWAVWLLEVASNAQTWSKWLSDIISEIRTTARILKGEVLDSNGQPIMFYQEDWKAFVKKVENMTVSWRQYSMHVKDLTDKIIQNFHGKRITCCPKCLEDNLIVNIAVAHDISQQLAEAMNTASYWRRWLDTVMMETQRLTSPSLAQSESDISNYGTYELIEIEMPRGAESTHSVYEIEELDPRRIEYCPALYTANREKLHKSGKWG</sequence>
<accession>A0A5N4AFG2</accession>
<feature type="compositionally biased region" description="Basic and acidic residues" evidence="2">
    <location>
        <begin position="370"/>
        <end position="380"/>
    </location>
</feature>
<name>A0A5N4AFG2_PHOPY</name>
<feature type="region of interest" description="Disordered" evidence="2">
    <location>
        <begin position="361"/>
        <end position="380"/>
    </location>
</feature>